<feature type="compositionally biased region" description="Polar residues" evidence="1">
    <location>
        <begin position="55"/>
        <end position="76"/>
    </location>
</feature>
<name>A0A4U0XPL8_9PEZI</name>
<dbReference type="PANTHER" id="PTHR40788">
    <property type="entry name" value="CLR5 DOMAIN-CONTAINING PROTEIN-RELATED"/>
    <property type="match status" value="1"/>
</dbReference>
<feature type="region of interest" description="Disordered" evidence="1">
    <location>
        <begin position="36"/>
        <end position="87"/>
    </location>
</feature>
<feature type="compositionally biased region" description="Basic and acidic residues" evidence="1">
    <location>
        <begin position="77"/>
        <end position="87"/>
    </location>
</feature>
<dbReference type="OrthoDB" id="3650858at2759"/>
<dbReference type="STRING" id="329884.A0A4U0XPL8"/>
<dbReference type="PANTHER" id="PTHR40788:SF1">
    <property type="entry name" value="IPA PROTEIN"/>
    <property type="match status" value="1"/>
</dbReference>
<accession>A0A4U0XPL8</accession>
<evidence type="ECO:0000313" key="2">
    <source>
        <dbReference type="EMBL" id="TKA79374.1"/>
    </source>
</evidence>
<dbReference type="EMBL" id="NAJQ01000091">
    <property type="protein sequence ID" value="TKA79374.1"/>
    <property type="molecule type" value="Genomic_DNA"/>
</dbReference>
<keyword evidence="3" id="KW-1185">Reference proteome</keyword>
<reference evidence="2 3" key="1">
    <citation type="submission" date="2017-03" db="EMBL/GenBank/DDBJ databases">
        <title>Genomes of endolithic fungi from Antarctica.</title>
        <authorList>
            <person name="Coleine C."/>
            <person name="Masonjones S."/>
            <person name="Stajich J.E."/>
        </authorList>
    </citation>
    <scope>NUCLEOTIDE SEQUENCE [LARGE SCALE GENOMIC DNA]</scope>
    <source>
        <strain evidence="2 3">CCFEE 5184</strain>
    </source>
</reference>
<dbReference type="AlphaFoldDB" id="A0A4U0XPL8"/>
<evidence type="ECO:0000313" key="3">
    <source>
        <dbReference type="Proteomes" id="UP000309340"/>
    </source>
</evidence>
<proteinExistence type="predicted"/>
<dbReference type="Proteomes" id="UP000309340">
    <property type="component" value="Unassembled WGS sequence"/>
</dbReference>
<evidence type="ECO:0000256" key="1">
    <source>
        <dbReference type="SAM" id="MobiDB-lite"/>
    </source>
</evidence>
<organism evidence="2 3">
    <name type="scientific">Friedmanniomyces simplex</name>
    <dbReference type="NCBI Taxonomy" id="329884"/>
    <lineage>
        <taxon>Eukaryota</taxon>
        <taxon>Fungi</taxon>
        <taxon>Dikarya</taxon>
        <taxon>Ascomycota</taxon>
        <taxon>Pezizomycotina</taxon>
        <taxon>Dothideomycetes</taxon>
        <taxon>Dothideomycetidae</taxon>
        <taxon>Mycosphaerellales</taxon>
        <taxon>Teratosphaeriaceae</taxon>
        <taxon>Friedmanniomyces</taxon>
    </lineage>
</organism>
<sequence>MRIKAGSASAKRLSEYNSESYLADFGAEYDQLAAEVKQKEEASQARPALTRPHVPSSNATQSQWGAETPSAPTTQIPRKDRTKTRPDDVEALAEQIVPALQLDAVDDAAADDDNATIPVSSQSAAIFARMYTRSGDARKGTKWDDLTAAMVDAGLSVEHTRGSAVRFEHATKGSVTLYRPHPHPVLNLIHLRAIRKRCWKWFGWDEGTFVERE</sequence>
<protein>
    <submittedName>
        <fullName evidence="2">Uncharacterized protein</fullName>
    </submittedName>
</protein>
<comment type="caution">
    <text evidence="2">The sequence shown here is derived from an EMBL/GenBank/DDBJ whole genome shotgun (WGS) entry which is preliminary data.</text>
</comment>
<gene>
    <name evidence="2" type="ORF">B0A55_02833</name>
</gene>